<keyword evidence="3 6" id="KW-0812">Transmembrane</keyword>
<gene>
    <name evidence="7" type="ORF">HUK82_09035</name>
</gene>
<feature type="transmembrane region" description="Helical" evidence="6">
    <location>
        <begin position="259"/>
        <end position="284"/>
    </location>
</feature>
<dbReference type="Proteomes" id="UP000585665">
    <property type="component" value="Unassembled WGS sequence"/>
</dbReference>
<feature type="transmembrane region" description="Helical" evidence="6">
    <location>
        <begin position="539"/>
        <end position="563"/>
    </location>
</feature>
<proteinExistence type="predicted"/>
<evidence type="ECO:0000313" key="7">
    <source>
        <dbReference type="EMBL" id="NVN40706.1"/>
    </source>
</evidence>
<feature type="transmembrane region" description="Helical" evidence="6">
    <location>
        <begin position="485"/>
        <end position="502"/>
    </location>
</feature>
<reference evidence="7 8" key="1">
    <citation type="submission" date="2020-06" db="EMBL/GenBank/DDBJ databases">
        <title>Description of novel acetic acid bacteria.</title>
        <authorList>
            <person name="Sombolestani A."/>
        </authorList>
    </citation>
    <scope>NUCLEOTIDE SEQUENCE [LARGE SCALE GENOMIC DNA]</scope>
    <source>
        <strain evidence="7 8">LMG 27010</strain>
    </source>
</reference>
<comment type="subcellular location">
    <subcellularLocation>
        <location evidence="1">Membrane</location>
        <topology evidence="1">Multi-pass membrane protein</topology>
    </subcellularLocation>
</comment>
<feature type="transmembrane region" description="Helical" evidence="6">
    <location>
        <begin position="201"/>
        <end position="228"/>
    </location>
</feature>
<keyword evidence="4 6" id="KW-1133">Transmembrane helix</keyword>
<evidence type="ECO:0000256" key="6">
    <source>
        <dbReference type="SAM" id="Phobius"/>
    </source>
</evidence>
<dbReference type="PANTHER" id="PTHR31645:SF0">
    <property type="entry name" value="OLIGOPEPTIDE TRANSPORTER YGL114W-RELATED"/>
    <property type="match status" value="1"/>
</dbReference>
<feature type="transmembrane region" description="Helical" evidence="6">
    <location>
        <begin position="12"/>
        <end position="31"/>
    </location>
</feature>
<dbReference type="Pfam" id="PF03169">
    <property type="entry name" value="OPT"/>
    <property type="match status" value="1"/>
</dbReference>
<evidence type="ECO:0000313" key="8">
    <source>
        <dbReference type="Proteomes" id="UP000585665"/>
    </source>
</evidence>
<dbReference type="InterPro" id="IPR004813">
    <property type="entry name" value="OPT"/>
</dbReference>
<accession>A0A850PEL8</accession>
<dbReference type="AlphaFoldDB" id="A0A850PEL8"/>
<keyword evidence="5 6" id="KW-0472">Membrane</keyword>
<feature type="transmembrane region" description="Helical" evidence="6">
    <location>
        <begin position="404"/>
        <end position="423"/>
    </location>
</feature>
<keyword evidence="8" id="KW-1185">Reference proteome</keyword>
<feature type="transmembrane region" description="Helical" evidence="6">
    <location>
        <begin position="305"/>
        <end position="326"/>
    </location>
</feature>
<feature type="transmembrane region" description="Helical" evidence="6">
    <location>
        <begin position="444"/>
        <end position="465"/>
    </location>
</feature>
<feature type="transmembrane region" description="Helical" evidence="6">
    <location>
        <begin position="103"/>
        <end position="121"/>
    </location>
</feature>
<evidence type="ECO:0000256" key="4">
    <source>
        <dbReference type="ARBA" id="ARBA00022989"/>
    </source>
</evidence>
<organism evidence="7 8">
    <name type="scientific">Ameyamaea chiangmaiensis</name>
    <dbReference type="NCBI Taxonomy" id="442969"/>
    <lineage>
        <taxon>Bacteria</taxon>
        <taxon>Pseudomonadati</taxon>
        <taxon>Pseudomonadota</taxon>
        <taxon>Alphaproteobacteria</taxon>
        <taxon>Acetobacterales</taxon>
        <taxon>Acetobacteraceae</taxon>
        <taxon>Ameyamaea</taxon>
    </lineage>
</organism>
<evidence type="ECO:0000256" key="3">
    <source>
        <dbReference type="ARBA" id="ARBA00022692"/>
    </source>
</evidence>
<name>A0A850PEL8_9PROT</name>
<evidence type="ECO:0000256" key="2">
    <source>
        <dbReference type="ARBA" id="ARBA00022448"/>
    </source>
</evidence>
<feature type="transmembrane region" description="Helical" evidence="6">
    <location>
        <begin position="613"/>
        <end position="633"/>
    </location>
</feature>
<feature type="transmembrane region" description="Helical" evidence="6">
    <location>
        <begin position="332"/>
        <end position="356"/>
    </location>
</feature>
<protein>
    <submittedName>
        <fullName evidence="7">Oligopeptide transporter, OPT family</fullName>
    </submittedName>
</protein>
<feature type="transmembrane region" description="Helical" evidence="6">
    <location>
        <begin position="575"/>
        <end position="601"/>
    </location>
</feature>
<evidence type="ECO:0000256" key="1">
    <source>
        <dbReference type="ARBA" id="ARBA00004141"/>
    </source>
</evidence>
<dbReference type="NCBIfam" id="TIGR00733">
    <property type="entry name" value="OPT family oligopeptide transporter"/>
    <property type="match status" value="1"/>
</dbReference>
<dbReference type="EMBL" id="JABXXR010000059">
    <property type="protein sequence ID" value="NVN40706.1"/>
    <property type="molecule type" value="Genomic_DNA"/>
</dbReference>
<dbReference type="GO" id="GO:0016020">
    <property type="term" value="C:membrane"/>
    <property type="evidence" value="ECO:0007669"/>
    <property type="project" value="UniProtKB-SubCell"/>
</dbReference>
<keyword evidence="2" id="KW-0813">Transport</keyword>
<feature type="transmembrane region" description="Helical" evidence="6">
    <location>
        <begin position="37"/>
        <end position="55"/>
    </location>
</feature>
<sequence length="645" mass="65622">MSSPSARPRELTLRGIILGALITIVFTASNVYLGLKIGLTFASSIPAAVISMAVLKALGGDSILENNMVQTQASAAGTLSCVFAAFPALVIVGWWSHFPFLETAGLTLAGGITGVIFTVPLRRALVTNSALPYPEGVAAAEILRSASAEGTSGGVRALASGGAIAATVTFLTSGLRVLSDQAAVTLTAGTAIFRPMTGFSLALFGAGYLVGIGGGIAMLLGVFIAWGVSVPWLTAAMPLPHPAGATALAEGVWLHKVRFLGAGTIAVAAVWTLFSLLGPVARGVREMLAPTASAPDHERDLSPRALGVLGVGMAVFLAVLFAHFLAPSPGGMGLLVVTATLFCLVFGFLIAGACGYMAGIVGSSSSPISGIGIVTMVALCALLMGMERWGLVPASLLADGHRGVIAFALFVLSALVASAAISNDNLQDLKTGQLVGASPRLQEIALLIGCIAGAAVIPPVFNLLYQAYGFVGALPRPGMDPSAALAAPQPALMATIAQGIFLHTLDWTMIAVGAALGVALIVIDIVLRRRALALPPLAVGMGIYLPATVSVTLAIGAFVGWLLARRARPKGHSDVATMIASGMIVGESLMGVAIAGVAGVTGRDDALALVGPGFMPISTLLAALVFVATVVWFSRQVLRTRLRTG</sequence>
<feature type="transmembrane region" description="Helical" evidence="6">
    <location>
        <begin position="509"/>
        <end position="527"/>
    </location>
</feature>
<dbReference type="GO" id="GO:0035673">
    <property type="term" value="F:oligopeptide transmembrane transporter activity"/>
    <property type="evidence" value="ECO:0007669"/>
    <property type="project" value="InterPro"/>
</dbReference>
<dbReference type="InterPro" id="IPR045035">
    <property type="entry name" value="YSL-like"/>
</dbReference>
<comment type="caution">
    <text evidence="7">The sequence shown here is derived from an EMBL/GenBank/DDBJ whole genome shotgun (WGS) entry which is preliminary data.</text>
</comment>
<evidence type="ECO:0000256" key="5">
    <source>
        <dbReference type="ARBA" id="ARBA00023136"/>
    </source>
</evidence>
<feature type="transmembrane region" description="Helical" evidence="6">
    <location>
        <begin position="76"/>
        <end position="97"/>
    </location>
</feature>
<feature type="transmembrane region" description="Helical" evidence="6">
    <location>
        <begin position="368"/>
        <end position="384"/>
    </location>
</feature>
<dbReference type="NCBIfam" id="TIGR00728">
    <property type="entry name" value="OPT_sfam"/>
    <property type="match status" value="2"/>
</dbReference>
<dbReference type="PANTHER" id="PTHR31645">
    <property type="entry name" value="OLIGOPEPTIDE TRANSPORTER YGL114W-RELATED"/>
    <property type="match status" value="1"/>
</dbReference>
<dbReference type="InterPro" id="IPR004814">
    <property type="entry name" value="Oligopep_transpt"/>
</dbReference>